<evidence type="ECO:0000313" key="1">
    <source>
        <dbReference type="EMBL" id="ELZ05576.1"/>
    </source>
</evidence>
<dbReference type="RefSeq" id="WP_006665536.1">
    <property type="nucleotide sequence ID" value="NZ_AOIP01000023.1"/>
</dbReference>
<sequence>MDGPYAQHLLDASDVCSNCLRKNRVERIDPVRGGLVTELDSHLSRDETRTSVGYGPADCVSEQKGVFCECGVEGAFERLWDPTAVAEDEFKTLVKAALATLAEKDVTVRRKETVMYALSHYRDHGNVDRALASALDAGIVAAAAAGNDDRDQVRA</sequence>
<proteinExistence type="predicted"/>
<gene>
    <name evidence="1" type="ORF">C480_10360</name>
</gene>
<comment type="caution">
    <text evidence="1">The sequence shown here is derived from an EMBL/GenBank/DDBJ whole genome shotgun (WGS) entry which is preliminary data.</text>
</comment>
<organism evidence="1 2">
    <name type="scientific">Natrialba aegyptia DSM 13077</name>
    <dbReference type="NCBI Taxonomy" id="1227491"/>
    <lineage>
        <taxon>Archaea</taxon>
        <taxon>Methanobacteriati</taxon>
        <taxon>Methanobacteriota</taxon>
        <taxon>Stenosarchaea group</taxon>
        <taxon>Halobacteria</taxon>
        <taxon>Halobacteriales</taxon>
        <taxon>Natrialbaceae</taxon>
        <taxon>Natrialba</taxon>
    </lineage>
</organism>
<dbReference type="AlphaFoldDB" id="M0B3V3"/>
<dbReference type="Proteomes" id="UP000011591">
    <property type="component" value="Unassembled WGS sequence"/>
</dbReference>
<accession>M0B3V3</accession>
<evidence type="ECO:0000313" key="2">
    <source>
        <dbReference type="Proteomes" id="UP000011591"/>
    </source>
</evidence>
<reference evidence="1 2" key="1">
    <citation type="journal article" date="2014" name="PLoS Genet.">
        <title>Phylogenetically driven sequencing of extremely halophilic archaea reveals strategies for static and dynamic osmo-response.</title>
        <authorList>
            <person name="Becker E.A."/>
            <person name="Seitzer P.M."/>
            <person name="Tritt A."/>
            <person name="Larsen D."/>
            <person name="Krusor M."/>
            <person name="Yao A.I."/>
            <person name="Wu D."/>
            <person name="Madern D."/>
            <person name="Eisen J.A."/>
            <person name="Darling A.E."/>
            <person name="Facciotti M.T."/>
        </authorList>
    </citation>
    <scope>NUCLEOTIDE SEQUENCE [LARGE SCALE GENOMIC DNA]</scope>
    <source>
        <strain evidence="1 2">DSM 13077</strain>
    </source>
</reference>
<name>M0B3V3_9EURY</name>
<dbReference type="OrthoDB" id="316301at2157"/>
<keyword evidence="2" id="KW-1185">Reference proteome</keyword>
<protein>
    <submittedName>
        <fullName evidence="1">ABC-type dipeptide transport system, periplasmic component</fullName>
    </submittedName>
</protein>
<dbReference type="EMBL" id="AOIP01000023">
    <property type="protein sequence ID" value="ELZ05576.1"/>
    <property type="molecule type" value="Genomic_DNA"/>
</dbReference>
<dbReference type="PATRIC" id="fig|1227491.4.peg.2128"/>